<evidence type="ECO:0000256" key="4">
    <source>
        <dbReference type="ARBA" id="ARBA00023034"/>
    </source>
</evidence>
<comment type="subcellular location">
    <subcellularLocation>
        <location evidence="7">Golgi apparatus</location>
        <location evidence="7">Golgi stack membrane</location>
        <topology evidence="7">Single-pass type II membrane protein</topology>
    </subcellularLocation>
</comment>
<keyword evidence="2 7" id="KW-0328">Glycosyltransferase</keyword>
<dbReference type="GO" id="GO:0008107">
    <property type="term" value="F:galactoside 2-alpha-L-fucosyltransferase activity"/>
    <property type="evidence" value="ECO:0007669"/>
    <property type="project" value="InterPro"/>
</dbReference>
<dbReference type="Gene3D" id="3.40.50.11340">
    <property type="match status" value="1"/>
</dbReference>
<evidence type="ECO:0000256" key="2">
    <source>
        <dbReference type="ARBA" id="ARBA00022676"/>
    </source>
</evidence>
<name>A0A6A4MT26_LUPAL</name>
<comment type="caution">
    <text evidence="9">The sequence shown here is derived from an EMBL/GenBank/DDBJ whole genome shotgun (WGS) entry which is preliminary data.</text>
</comment>
<dbReference type="GO" id="GO:0071555">
    <property type="term" value="P:cell wall organization"/>
    <property type="evidence" value="ECO:0007669"/>
    <property type="project" value="UniProtKB-UniRule"/>
</dbReference>
<evidence type="ECO:0000256" key="3">
    <source>
        <dbReference type="ARBA" id="ARBA00022679"/>
    </source>
</evidence>
<evidence type="ECO:0000256" key="1">
    <source>
        <dbReference type="ARBA" id="ARBA00010481"/>
    </source>
</evidence>
<keyword evidence="5" id="KW-0325">Glycoprotein</keyword>
<dbReference type="FunFam" id="3.40.50.11340:FF:000005">
    <property type="entry name" value="Galactoside 2-alpha-L-fucosyltransferase"/>
    <property type="match status" value="1"/>
</dbReference>
<evidence type="ECO:0000313" key="10">
    <source>
        <dbReference type="Proteomes" id="UP000447434"/>
    </source>
</evidence>
<keyword evidence="6 7" id="KW-0961">Cell wall biogenesis/degradation</keyword>
<comment type="similarity">
    <text evidence="1 7">Belongs to the glycosyltransferase 37 family.</text>
</comment>
<dbReference type="OrthoDB" id="428346at2759"/>
<sequence>MEKMGLNSNILKTLFVVCCIVFPFALTATLKFRNSSITFFEGFSENKVLGGETSQKNVTTRGSVQNITHENSEVLQGEIQNDRDPIEERTTSRNNTTPEIGSKNAPLISSSNSSSSDSIHDDQEKLLDGLLAFGFDEASCISRLQSHLYRKVSPHKPSRYLILKLRNYEELHRRCGPDSIAYNKSMAYIEHPKDNNGDGTMCKYLVWSPANGLGNRIISMAATFLYAILTDRVLLVRFGEDMHSLFCEPFLNSTWMLPTNSPLWNQEHVETYDSFLEKDKANNSKHDLPSALFLNHQFTKENPEKFFHCGHNQDLLRNVPLLISQTDQYFVPSLFMIPSFNLEINKMFPQKDTVFYHLAHYLYHPSNEAWRLITTFYPTYLAKVDERIGIQIRVFRPDITSNQAIMDLVLSCTIENKLLPKLDTQNSVSYSQNHTIKAVLVTSLSPNYGENLRAMYENKQSISGEVIEVYQPSHEEKQKFGDNMHNMKAWTEMYLLSLSDVLVTSSLSTFGYVAQGMGGLKPWILVKPHKKKPNSASCKQDFSSEPCFHYPPMHECNGKFQKHFSSSFPHLWECKDRHSGLKLVSEQRSVVSRPVTANKNMYKI</sequence>
<protein>
    <recommendedName>
        <fullName evidence="7">Fucosyltransferase</fullName>
        <ecNumber evidence="7">2.4.1.-</ecNumber>
    </recommendedName>
</protein>
<accession>A0A6A4MT26</accession>
<evidence type="ECO:0000256" key="7">
    <source>
        <dbReference type="RuleBase" id="RU367004"/>
    </source>
</evidence>
<dbReference type="Proteomes" id="UP000447434">
    <property type="component" value="Chromosome 25"/>
</dbReference>
<dbReference type="EC" id="2.4.1.-" evidence="7"/>
<keyword evidence="10" id="KW-1185">Reference proteome</keyword>
<dbReference type="Pfam" id="PF03254">
    <property type="entry name" value="XG_FTase"/>
    <property type="match status" value="1"/>
</dbReference>
<keyword evidence="3 7" id="KW-0808">Transferase</keyword>
<feature type="compositionally biased region" description="Basic and acidic residues" evidence="8">
    <location>
        <begin position="80"/>
        <end position="91"/>
    </location>
</feature>
<proteinExistence type="inferred from homology"/>
<comment type="function">
    <text evidence="7">May be involved in cell wall biosynthesis.</text>
</comment>
<evidence type="ECO:0000256" key="8">
    <source>
        <dbReference type="SAM" id="MobiDB-lite"/>
    </source>
</evidence>
<reference evidence="10" key="1">
    <citation type="journal article" date="2020" name="Nat. Commun.">
        <title>Genome sequence of the cluster root forming white lupin.</title>
        <authorList>
            <person name="Hufnagel B."/>
            <person name="Marques A."/>
            <person name="Soriano A."/>
            <person name="Marques L."/>
            <person name="Divol F."/>
            <person name="Doumas P."/>
            <person name="Sallet E."/>
            <person name="Mancinotti D."/>
            <person name="Carrere S."/>
            <person name="Marande W."/>
            <person name="Arribat S."/>
            <person name="Keller J."/>
            <person name="Huneau C."/>
            <person name="Blein T."/>
            <person name="Aime D."/>
            <person name="Laguerre M."/>
            <person name="Taylor J."/>
            <person name="Schubert V."/>
            <person name="Nelson M."/>
            <person name="Geu-Flores F."/>
            <person name="Crespi M."/>
            <person name="Gallardo-Guerrero K."/>
            <person name="Delaux P.-M."/>
            <person name="Salse J."/>
            <person name="Berges H."/>
            <person name="Guyot R."/>
            <person name="Gouzy J."/>
            <person name="Peret B."/>
        </authorList>
    </citation>
    <scope>NUCLEOTIDE SEQUENCE [LARGE SCALE GENOMIC DNA]</scope>
    <source>
        <strain evidence="10">cv. Amiga</strain>
    </source>
</reference>
<dbReference type="AlphaFoldDB" id="A0A6A4MT26"/>
<feature type="region of interest" description="Disordered" evidence="8">
    <location>
        <begin position="70"/>
        <end position="120"/>
    </location>
</feature>
<dbReference type="GO" id="GO:0032580">
    <property type="term" value="C:Golgi cisterna membrane"/>
    <property type="evidence" value="ECO:0007669"/>
    <property type="project" value="UniProtKB-SubCell"/>
</dbReference>
<evidence type="ECO:0000313" key="9">
    <source>
        <dbReference type="EMBL" id="KAE9584503.1"/>
    </source>
</evidence>
<dbReference type="InterPro" id="IPR004938">
    <property type="entry name" value="XG_FTase"/>
</dbReference>
<keyword evidence="4 7" id="KW-0333">Golgi apparatus</keyword>
<dbReference type="GO" id="GO:0009969">
    <property type="term" value="P:xyloglucan biosynthetic process"/>
    <property type="evidence" value="ECO:0007669"/>
    <property type="project" value="TreeGrafter"/>
</dbReference>
<dbReference type="EMBL" id="WOCE01000025">
    <property type="protein sequence ID" value="KAE9584503.1"/>
    <property type="molecule type" value="Genomic_DNA"/>
</dbReference>
<gene>
    <name evidence="9" type="ORF">Lalb_Chr25g0278811</name>
</gene>
<dbReference type="PANTHER" id="PTHR31889">
    <property type="entry name" value="FUCOSYLTRANSFERASE 2-RELATED"/>
    <property type="match status" value="1"/>
</dbReference>
<dbReference type="GO" id="GO:0042546">
    <property type="term" value="P:cell wall biogenesis"/>
    <property type="evidence" value="ECO:0007669"/>
    <property type="project" value="InterPro"/>
</dbReference>
<organism evidence="9 10">
    <name type="scientific">Lupinus albus</name>
    <name type="common">White lupine</name>
    <name type="synonym">Lupinus termis</name>
    <dbReference type="NCBI Taxonomy" id="3870"/>
    <lineage>
        <taxon>Eukaryota</taxon>
        <taxon>Viridiplantae</taxon>
        <taxon>Streptophyta</taxon>
        <taxon>Embryophyta</taxon>
        <taxon>Tracheophyta</taxon>
        <taxon>Spermatophyta</taxon>
        <taxon>Magnoliopsida</taxon>
        <taxon>eudicotyledons</taxon>
        <taxon>Gunneridae</taxon>
        <taxon>Pentapetalae</taxon>
        <taxon>rosids</taxon>
        <taxon>fabids</taxon>
        <taxon>Fabales</taxon>
        <taxon>Fabaceae</taxon>
        <taxon>Papilionoideae</taxon>
        <taxon>50 kb inversion clade</taxon>
        <taxon>genistoids sensu lato</taxon>
        <taxon>core genistoids</taxon>
        <taxon>Genisteae</taxon>
        <taxon>Lupinus</taxon>
    </lineage>
</organism>
<evidence type="ECO:0000256" key="5">
    <source>
        <dbReference type="ARBA" id="ARBA00023180"/>
    </source>
</evidence>
<dbReference type="PANTHER" id="PTHR31889:SF57">
    <property type="entry name" value="FUCOSYLTRANSFERASE"/>
    <property type="match status" value="1"/>
</dbReference>
<evidence type="ECO:0000256" key="6">
    <source>
        <dbReference type="ARBA" id="ARBA00023316"/>
    </source>
</evidence>